<dbReference type="AlphaFoldDB" id="A0A9D2I2E6"/>
<comment type="caution">
    <text evidence="2">The sequence shown here is derived from an EMBL/GenBank/DDBJ whole genome shotgun (WGS) entry which is preliminary data.</text>
</comment>
<reference evidence="2" key="2">
    <citation type="submission" date="2021-04" db="EMBL/GenBank/DDBJ databases">
        <authorList>
            <person name="Gilroy R."/>
        </authorList>
    </citation>
    <scope>NUCLEOTIDE SEQUENCE</scope>
    <source>
        <strain evidence="2">CHK171-505</strain>
    </source>
</reference>
<feature type="non-terminal residue" evidence="2">
    <location>
        <position position="387"/>
    </location>
</feature>
<reference evidence="2" key="1">
    <citation type="journal article" date="2021" name="PeerJ">
        <title>Extensive microbial diversity within the chicken gut microbiome revealed by metagenomics and culture.</title>
        <authorList>
            <person name="Gilroy R."/>
            <person name="Ravi A."/>
            <person name="Getino M."/>
            <person name="Pursley I."/>
            <person name="Horton D.L."/>
            <person name="Alikhan N.F."/>
            <person name="Baker D."/>
            <person name="Gharbi K."/>
            <person name="Hall N."/>
            <person name="Watson M."/>
            <person name="Adriaenssens E.M."/>
            <person name="Foster-Nyarko E."/>
            <person name="Jarju S."/>
            <person name="Secka A."/>
            <person name="Antonio M."/>
            <person name="Oren A."/>
            <person name="Chaudhuri R.R."/>
            <person name="La Ragione R."/>
            <person name="Hildebrand F."/>
            <person name="Pallen M.J."/>
        </authorList>
    </citation>
    <scope>NUCLEOTIDE SEQUENCE</scope>
    <source>
        <strain evidence="2">CHK171-505</strain>
    </source>
</reference>
<keyword evidence="1" id="KW-0812">Transmembrane</keyword>
<evidence type="ECO:0000256" key="1">
    <source>
        <dbReference type="SAM" id="Phobius"/>
    </source>
</evidence>
<feature type="transmembrane region" description="Helical" evidence="1">
    <location>
        <begin position="290"/>
        <end position="308"/>
    </location>
</feature>
<feature type="transmembrane region" description="Helical" evidence="1">
    <location>
        <begin position="166"/>
        <end position="186"/>
    </location>
</feature>
<keyword evidence="1" id="KW-0472">Membrane</keyword>
<keyword evidence="1" id="KW-1133">Transmembrane helix</keyword>
<feature type="transmembrane region" description="Helical" evidence="1">
    <location>
        <begin position="86"/>
        <end position="106"/>
    </location>
</feature>
<accession>A0A9D2I2E6</accession>
<evidence type="ECO:0000313" key="2">
    <source>
        <dbReference type="EMBL" id="HJA90787.1"/>
    </source>
</evidence>
<name>A0A9D2I2E6_9LACT</name>
<protein>
    <submittedName>
        <fullName evidence="2">Lantibiotic ABC transporter permease</fullName>
    </submittedName>
</protein>
<feature type="transmembrane region" description="Helical" evidence="1">
    <location>
        <begin position="192"/>
        <end position="210"/>
    </location>
</feature>
<feature type="transmembrane region" description="Helical" evidence="1">
    <location>
        <begin position="217"/>
        <end position="237"/>
    </location>
</feature>
<feature type="transmembrane region" description="Helical" evidence="1">
    <location>
        <begin position="53"/>
        <end position="74"/>
    </location>
</feature>
<dbReference type="EMBL" id="DWYW01000193">
    <property type="protein sequence ID" value="HJA90787.1"/>
    <property type="molecule type" value="Genomic_DNA"/>
</dbReference>
<sequence length="387" mass="43588">MLLIVLRLSLFLFSVYGFSRLFIKWVGLAEKISWIAACSAISLTLYVSAYVKLLFPTAVGLAIVGCLFGLYQLYQSYLVEKNSFPLPRLMTIWLGVYFLLFSWTLLNSGLEHYDNYSHWAVIVKFLFTEGRLPEASDVLISFSSYPMGSSLFIYFATVIAGFSAPVMLMGQFVFIFSCIYALFVVVRDSSRQLVVAMMFAVVASFNYFNIAIRVNNLLVDFLLPLLTLAGLAGIFYLQKKLGLLSLYTILVAGSLSLVKNSALFFVVVLLLYYVYTVIKMRSFSRHKIHLIITGLGSVLLSFLPYLLWSHHVNSNFTQSKHDVSLTSYQQIFAEKDGGVTQAITDLFLSTITDVRTPSTQGIILANVLLFGGYLIIRFVLKRKNQLL</sequence>
<proteinExistence type="predicted"/>
<feature type="transmembrane region" description="Helical" evidence="1">
    <location>
        <begin position="257"/>
        <end position="278"/>
    </location>
</feature>
<feature type="transmembrane region" description="Helical" evidence="1">
    <location>
        <begin position="362"/>
        <end position="380"/>
    </location>
</feature>
<evidence type="ECO:0000313" key="3">
    <source>
        <dbReference type="Proteomes" id="UP000886856"/>
    </source>
</evidence>
<gene>
    <name evidence="2" type="ORF">H9948_08360</name>
</gene>
<dbReference type="Proteomes" id="UP000886856">
    <property type="component" value="Unassembled WGS sequence"/>
</dbReference>
<organism evidence="2 3">
    <name type="scientific">Candidatus Jeotgalibaca merdavium</name>
    <dbReference type="NCBI Taxonomy" id="2838627"/>
    <lineage>
        <taxon>Bacteria</taxon>
        <taxon>Bacillati</taxon>
        <taxon>Bacillota</taxon>
        <taxon>Bacilli</taxon>
        <taxon>Lactobacillales</taxon>
        <taxon>Carnobacteriaceae</taxon>
        <taxon>Jeotgalibaca</taxon>
    </lineage>
</organism>